<dbReference type="Gene3D" id="3.40.309.10">
    <property type="entry name" value="Aldehyde Dehydrogenase, Chain A, domain 2"/>
    <property type="match status" value="1"/>
</dbReference>
<keyword evidence="10" id="KW-1185">Reference proteome</keyword>
<proteinExistence type="inferred from homology"/>
<protein>
    <recommendedName>
        <fullName evidence="4">Aldehyde dehydrogenase</fullName>
    </recommendedName>
</protein>
<feature type="domain" description="Aldehyde dehydrogenase" evidence="8">
    <location>
        <begin position="6"/>
        <end position="419"/>
    </location>
</feature>
<dbReference type="InterPro" id="IPR012394">
    <property type="entry name" value="Aldehyde_DH_NAD(P)"/>
</dbReference>
<dbReference type="InterPro" id="IPR029510">
    <property type="entry name" value="Ald_DH_CS_GLU"/>
</dbReference>
<dbReference type="Gene3D" id="3.40.605.10">
    <property type="entry name" value="Aldehyde Dehydrogenase, Chain A, domain 1"/>
    <property type="match status" value="1"/>
</dbReference>
<dbReference type="SUPFAM" id="SSF53720">
    <property type="entry name" value="ALDH-like"/>
    <property type="match status" value="1"/>
</dbReference>
<dbReference type="InterPro" id="IPR016162">
    <property type="entry name" value="Ald_DH_N"/>
</dbReference>
<name>A0A2M9AAK7_9BACT</name>
<dbReference type="PIRSF" id="PIRSF036492">
    <property type="entry name" value="ALDH"/>
    <property type="match status" value="1"/>
</dbReference>
<keyword evidence="2 4" id="KW-0560">Oxidoreductase</keyword>
<keyword evidence="3" id="KW-0520">NAD</keyword>
<dbReference type="InterPro" id="IPR015590">
    <property type="entry name" value="Aldehyde_DH_dom"/>
</dbReference>
<gene>
    <name evidence="9" type="ORF">BGX16_2682</name>
</gene>
<evidence type="ECO:0000313" key="9">
    <source>
        <dbReference type="EMBL" id="PJJ42643.1"/>
    </source>
</evidence>
<dbReference type="Proteomes" id="UP000231134">
    <property type="component" value="Unassembled WGS sequence"/>
</dbReference>
<evidence type="ECO:0000256" key="1">
    <source>
        <dbReference type="ARBA" id="ARBA00009986"/>
    </source>
</evidence>
<dbReference type="PANTHER" id="PTHR43570:SF16">
    <property type="entry name" value="ALDEHYDE DEHYDROGENASE TYPE III, ISOFORM Q"/>
    <property type="match status" value="1"/>
</dbReference>
<feature type="active site" evidence="5 6">
    <location>
        <position position="207"/>
    </location>
</feature>
<dbReference type="PANTHER" id="PTHR43570">
    <property type="entry name" value="ALDEHYDE DEHYDROGENASE"/>
    <property type="match status" value="1"/>
</dbReference>
<organism evidence="9 10">
    <name type="scientific">Hallerella succinigenes</name>
    <dbReference type="NCBI Taxonomy" id="1896222"/>
    <lineage>
        <taxon>Bacteria</taxon>
        <taxon>Pseudomonadati</taxon>
        <taxon>Fibrobacterota</taxon>
        <taxon>Fibrobacteria</taxon>
        <taxon>Fibrobacterales</taxon>
        <taxon>Fibrobacteraceae</taxon>
        <taxon>Hallerella</taxon>
    </lineage>
</organism>
<evidence type="ECO:0000256" key="3">
    <source>
        <dbReference type="ARBA" id="ARBA00023027"/>
    </source>
</evidence>
<evidence type="ECO:0000259" key="8">
    <source>
        <dbReference type="Pfam" id="PF00171"/>
    </source>
</evidence>
<dbReference type="GO" id="GO:0004029">
    <property type="term" value="F:aldehyde dehydrogenase (NAD+) activity"/>
    <property type="evidence" value="ECO:0007669"/>
    <property type="project" value="TreeGrafter"/>
</dbReference>
<evidence type="ECO:0000256" key="5">
    <source>
        <dbReference type="PIRSR" id="PIRSR036492-1"/>
    </source>
</evidence>
<dbReference type="EMBL" id="PGEX01000001">
    <property type="protein sequence ID" value="PJJ42643.1"/>
    <property type="molecule type" value="Genomic_DNA"/>
</dbReference>
<sequence>MTPFLEKALAVFESGKLFDVEYRIQNLKALYAWIQEQESEIEKALFADLAKSNHEAFMTEIGIALSEISYVKKHLKKWARQQPVKTPLSLFPAKSYKLYRPYGPVLILSPWNYPFLLAVEPLISAISAGNSAVVKPSFKTPHVSNLLLKLAEEVFPNGDVQVALGNHALADTLLSEPFRLIFFTGSPNVGRHVMELASRNLTPVVLELGGKSPCVVDESANLELAAQRITFGKLTNAGQTCIAPDFLYVQKSMKQKLEALLVKAFKAFAPQGANTETLANIIDFPHLQRLQNLVQNEKVLLGGKASGKKFAPTLLSDVAWDSPVMQQEIFGPILPILSFESEAEMLAKLQTLPHPLAFYVFTSNKKRVQNIQRELHFGGMCVNDTLMQIGSPELPFGGVGNSGMGRYHGEAGFKTFSHEESVLERGTWLDLDFRYPPFTDAKKKLVHFFLK</sequence>
<reference evidence="9 10" key="1">
    <citation type="submission" date="2017-11" db="EMBL/GenBank/DDBJ databases">
        <title>Animal gut microbial communities from fecal samples from Wisconsin, USA.</title>
        <authorList>
            <person name="Neumann A."/>
        </authorList>
    </citation>
    <scope>NUCLEOTIDE SEQUENCE [LARGE SCALE GENOMIC DNA]</scope>
    <source>
        <strain evidence="9 10">UWS3</strain>
    </source>
</reference>
<dbReference type="GO" id="GO:0006081">
    <property type="term" value="P:aldehyde metabolic process"/>
    <property type="evidence" value="ECO:0007669"/>
    <property type="project" value="InterPro"/>
</dbReference>
<dbReference type="RefSeq" id="WP_100426489.1">
    <property type="nucleotide sequence ID" value="NZ_PGEX01000001.1"/>
</dbReference>
<dbReference type="FunFam" id="3.40.309.10:FF:000003">
    <property type="entry name" value="Aldehyde dehydrogenase"/>
    <property type="match status" value="1"/>
</dbReference>
<dbReference type="PROSITE" id="PS00070">
    <property type="entry name" value="ALDEHYDE_DEHYDR_CYS"/>
    <property type="match status" value="1"/>
</dbReference>
<dbReference type="InterPro" id="IPR016161">
    <property type="entry name" value="Ald_DH/histidinol_DH"/>
</dbReference>
<dbReference type="PROSITE" id="PS00687">
    <property type="entry name" value="ALDEHYDE_DEHYDR_GLU"/>
    <property type="match status" value="1"/>
</dbReference>
<evidence type="ECO:0000256" key="6">
    <source>
        <dbReference type="PROSITE-ProRule" id="PRU10007"/>
    </source>
</evidence>
<evidence type="ECO:0000256" key="2">
    <source>
        <dbReference type="ARBA" id="ARBA00023002"/>
    </source>
</evidence>
<dbReference type="InterPro" id="IPR016160">
    <property type="entry name" value="Ald_DH_CS_CYS"/>
</dbReference>
<accession>A0A2M9AAK7</accession>
<comment type="similarity">
    <text evidence="1 4 7">Belongs to the aldehyde dehydrogenase family.</text>
</comment>
<dbReference type="AlphaFoldDB" id="A0A2M9AAK7"/>
<dbReference type="FunFam" id="3.40.605.10:FF:000004">
    <property type="entry name" value="Aldehyde dehydrogenase"/>
    <property type="match status" value="1"/>
</dbReference>
<evidence type="ECO:0000256" key="4">
    <source>
        <dbReference type="PIRNR" id="PIRNR036492"/>
    </source>
</evidence>
<evidence type="ECO:0000313" key="10">
    <source>
        <dbReference type="Proteomes" id="UP000231134"/>
    </source>
</evidence>
<dbReference type="OrthoDB" id="9762913at2"/>
<dbReference type="InterPro" id="IPR016163">
    <property type="entry name" value="Ald_DH_C"/>
</dbReference>
<comment type="caution">
    <text evidence="9">The sequence shown here is derived from an EMBL/GenBank/DDBJ whole genome shotgun (WGS) entry which is preliminary data.</text>
</comment>
<feature type="active site" evidence="5">
    <location>
        <position position="241"/>
    </location>
</feature>
<evidence type="ECO:0000256" key="7">
    <source>
        <dbReference type="RuleBase" id="RU003345"/>
    </source>
</evidence>
<dbReference type="GO" id="GO:0005737">
    <property type="term" value="C:cytoplasm"/>
    <property type="evidence" value="ECO:0007669"/>
    <property type="project" value="TreeGrafter"/>
</dbReference>
<dbReference type="Pfam" id="PF00171">
    <property type="entry name" value="Aldedh"/>
    <property type="match status" value="1"/>
</dbReference>